<dbReference type="Proteomes" id="UP001320245">
    <property type="component" value="Unassembled WGS sequence"/>
</dbReference>
<proteinExistence type="predicted"/>
<reference evidence="1 2" key="1">
    <citation type="journal article" date="2023" name="PLoS ONE">
        <title>Cytospora paraplurivora sp. nov. isolated from orchards with fruit tree decline syndrome in Ontario, Canada.</title>
        <authorList>
            <person name="Ilyukhin E."/>
            <person name="Nguyen H.D.T."/>
            <person name="Castle A.J."/>
            <person name="Ellouze W."/>
        </authorList>
    </citation>
    <scope>NUCLEOTIDE SEQUENCE [LARGE SCALE GENOMIC DNA]</scope>
    <source>
        <strain evidence="1 2">FDS-564</strain>
    </source>
</reference>
<name>A0AAN9UL44_9PEZI</name>
<keyword evidence="2" id="KW-1185">Reference proteome</keyword>
<sequence length="153" mass="17315">MSLIGATRSGKIISTHDTAELIQRGLLRPLHHTQRIHLTLLNYEDISGLHPQAQPETSWLQVPVYLVSPETLTHVGRLVQAGDTTSAHARDCVEIDEFGMFITTTFDRSSFDGRPLVPRGDDDQDLIGFLQEELKVNYEIIQQIMDKESRECM</sequence>
<accession>A0AAN9UL44</accession>
<organism evidence="1 2">
    <name type="scientific">Cytospora paraplurivora</name>
    <dbReference type="NCBI Taxonomy" id="2898453"/>
    <lineage>
        <taxon>Eukaryota</taxon>
        <taxon>Fungi</taxon>
        <taxon>Dikarya</taxon>
        <taxon>Ascomycota</taxon>
        <taxon>Pezizomycotina</taxon>
        <taxon>Sordariomycetes</taxon>
        <taxon>Sordariomycetidae</taxon>
        <taxon>Diaporthales</taxon>
        <taxon>Cytosporaceae</taxon>
        <taxon>Cytospora</taxon>
    </lineage>
</organism>
<gene>
    <name evidence="1" type="ORF">SLS53_000365</name>
</gene>
<dbReference type="AlphaFoldDB" id="A0AAN9UL44"/>
<dbReference type="EMBL" id="JAJSPL020000001">
    <property type="protein sequence ID" value="KAK7749786.1"/>
    <property type="molecule type" value="Genomic_DNA"/>
</dbReference>
<comment type="caution">
    <text evidence="1">The sequence shown here is derived from an EMBL/GenBank/DDBJ whole genome shotgun (WGS) entry which is preliminary data.</text>
</comment>
<evidence type="ECO:0000313" key="1">
    <source>
        <dbReference type="EMBL" id="KAK7749786.1"/>
    </source>
</evidence>
<protein>
    <submittedName>
        <fullName evidence="1">Uncharacterized protein</fullName>
    </submittedName>
</protein>
<evidence type="ECO:0000313" key="2">
    <source>
        <dbReference type="Proteomes" id="UP001320245"/>
    </source>
</evidence>